<evidence type="ECO:0000313" key="3">
    <source>
        <dbReference type="Proteomes" id="UP000324767"/>
    </source>
</evidence>
<dbReference type="OrthoDB" id="10648460at2759"/>
<evidence type="ECO:0000313" key="2">
    <source>
        <dbReference type="EMBL" id="KAA6408191.1"/>
    </source>
</evidence>
<name>A0A5M8PFT7_9LECA</name>
<organism evidence="2 3">
    <name type="scientific">Lasallia pustulata</name>
    <dbReference type="NCBI Taxonomy" id="136370"/>
    <lineage>
        <taxon>Eukaryota</taxon>
        <taxon>Fungi</taxon>
        <taxon>Dikarya</taxon>
        <taxon>Ascomycota</taxon>
        <taxon>Pezizomycotina</taxon>
        <taxon>Lecanoromycetes</taxon>
        <taxon>OSLEUM clade</taxon>
        <taxon>Umbilicariomycetidae</taxon>
        <taxon>Umbilicariales</taxon>
        <taxon>Umbilicariaceae</taxon>
        <taxon>Lasallia</taxon>
    </lineage>
</organism>
<evidence type="ECO:0000256" key="1">
    <source>
        <dbReference type="SAM" id="MobiDB-lite"/>
    </source>
</evidence>
<protein>
    <submittedName>
        <fullName evidence="2">Uncharacterized protein</fullName>
    </submittedName>
</protein>
<dbReference type="Proteomes" id="UP000324767">
    <property type="component" value="Unassembled WGS sequence"/>
</dbReference>
<reference evidence="2 3" key="1">
    <citation type="submission" date="2019-09" db="EMBL/GenBank/DDBJ databases">
        <title>The hologenome of the rock-dwelling lichen Lasallia pustulata.</title>
        <authorList>
            <person name="Greshake Tzovaras B."/>
            <person name="Segers F."/>
            <person name="Bicker A."/>
            <person name="Dal Grande F."/>
            <person name="Otte J."/>
            <person name="Hankeln T."/>
            <person name="Schmitt I."/>
            <person name="Ebersberger I."/>
        </authorList>
    </citation>
    <scope>NUCLEOTIDE SEQUENCE [LARGE SCALE GENOMIC DNA]</scope>
    <source>
        <strain evidence="2">A1-1</strain>
    </source>
</reference>
<feature type="region of interest" description="Disordered" evidence="1">
    <location>
        <begin position="204"/>
        <end position="283"/>
    </location>
</feature>
<sequence length="283" mass="31748">MPLICEAGKVKWWTSISYYVIWKSTAYNSGLLAFLFDLACFCGLSSFSPGCLIYARAKFRSTPYNLMVTTLFLTSETLSSFTRCLSSFLPLLVDLKHYATRDSPSPCVLALPMKRDLISLHLMSHHHSSTSRSPSEIRHHLLAHNEANHAIRPVACIFPAVFTNPPPKTPVRGRCGVISPPNPASSGVTSGGYPWIEVLRDSSVVSKATGSQRKRKRPHKSDDPHPQIREASAQKQQRTSHARRAVDGISNQTMEGDINNRSFPINHWVQEGRWPKEYFEQDT</sequence>
<dbReference type="AlphaFoldDB" id="A0A5M8PFT7"/>
<feature type="compositionally biased region" description="Polar residues" evidence="1">
    <location>
        <begin position="249"/>
        <end position="263"/>
    </location>
</feature>
<accession>A0A5M8PFT7</accession>
<gene>
    <name evidence="2" type="ORF">FRX48_07933</name>
</gene>
<proteinExistence type="predicted"/>
<dbReference type="EMBL" id="VXIT01000014">
    <property type="protein sequence ID" value="KAA6408191.1"/>
    <property type="molecule type" value="Genomic_DNA"/>
</dbReference>
<feature type="compositionally biased region" description="Basic and acidic residues" evidence="1">
    <location>
        <begin position="273"/>
        <end position="283"/>
    </location>
</feature>
<comment type="caution">
    <text evidence="2">The sequence shown here is derived from an EMBL/GenBank/DDBJ whole genome shotgun (WGS) entry which is preliminary data.</text>
</comment>